<dbReference type="SUPFAM" id="SSF52343">
    <property type="entry name" value="Ferredoxin reductase-like, C-terminal NADP-linked domain"/>
    <property type="match status" value="1"/>
</dbReference>
<sequence length="318" mass="34390">MTGEQQDFFEVTVRQVKLEADNVVSIEVVPDRGLLPAYEPGAHLDLMLPSGLIRQYSLCSPPGDRSFYRIAVLREPNGRGGSEEIHETALVGKRVQIRGPRNHFALDPSPRYLFIAGGIGITPMLAMVIRAEREKSPYELVYVGRTLDAMAFRDRLATGPHVRVAVTSETGRPDLAALVADAGDDTLIYACGPAEMLAALEKACSEAGKSDRLRLEKFESDGEAAAEAASGASFEVELAKSGVVLTVAEDQGLLEVIEPHCDIMTSCEDGFCGTCETQVLAGVPEHHDTILSEKEREAGKTMMVCVGRCQSSRLVLDL</sequence>
<dbReference type="PANTHER" id="PTHR47354:SF1">
    <property type="entry name" value="CARNITINE MONOOXYGENASE REDUCTASE SUBUNIT"/>
    <property type="match status" value="1"/>
</dbReference>
<keyword evidence="6" id="KW-0408">Iron</keyword>
<dbReference type="SUPFAM" id="SSF54292">
    <property type="entry name" value="2Fe-2S ferredoxin-like"/>
    <property type="match status" value="1"/>
</dbReference>
<evidence type="ECO:0000256" key="5">
    <source>
        <dbReference type="ARBA" id="ARBA00023002"/>
    </source>
</evidence>
<dbReference type="InterPro" id="IPR039261">
    <property type="entry name" value="FNR_nucleotide-bd"/>
</dbReference>
<evidence type="ECO:0000256" key="1">
    <source>
        <dbReference type="ARBA" id="ARBA00001974"/>
    </source>
</evidence>
<dbReference type="Gene3D" id="3.10.20.30">
    <property type="match status" value="1"/>
</dbReference>
<comment type="cofactor">
    <cofactor evidence="1">
        <name>FAD</name>
        <dbReference type="ChEBI" id="CHEBI:57692"/>
    </cofactor>
</comment>
<dbReference type="InterPro" id="IPR006058">
    <property type="entry name" value="2Fe2S_fd_BS"/>
</dbReference>
<dbReference type="STRING" id="1136941.ACH46_18485"/>
<protein>
    <recommendedName>
        <fullName evidence="12">Ferredoxin</fullName>
    </recommendedName>
</protein>
<organism evidence="10 11">
    <name type="scientific">Gordonia phthalatica</name>
    <dbReference type="NCBI Taxonomy" id="1136941"/>
    <lineage>
        <taxon>Bacteria</taxon>
        <taxon>Bacillati</taxon>
        <taxon>Actinomycetota</taxon>
        <taxon>Actinomycetes</taxon>
        <taxon>Mycobacteriales</taxon>
        <taxon>Gordoniaceae</taxon>
        <taxon>Gordonia</taxon>
    </lineage>
</organism>
<dbReference type="PROSITE" id="PS51085">
    <property type="entry name" value="2FE2S_FER_2"/>
    <property type="match status" value="1"/>
</dbReference>
<evidence type="ECO:0000256" key="6">
    <source>
        <dbReference type="ARBA" id="ARBA00023004"/>
    </source>
</evidence>
<evidence type="ECO:0000256" key="4">
    <source>
        <dbReference type="ARBA" id="ARBA00022723"/>
    </source>
</evidence>
<evidence type="ECO:0000256" key="2">
    <source>
        <dbReference type="ARBA" id="ARBA00022630"/>
    </source>
</evidence>
<dbReference type="Proteomes" id="UP000063789">
    <property type="component" value="Chromosome"/>
</dbReference>
<dbReference type="PROSITE" id="PS51384">
    <property type="entry name" value="FAD_FR"/>
    <property type="match status" value="1"/>
</dbReference>
<dbReference type="PATRIC" id="fig|1136941.3.peg.3781"/>
<dbReference type="OrthoDB" id="502624at2"/>
<dbReference type="CDD" id="cd00207">
    <property type="entry name" value="fer2"/>
    <property type="match status" value="1"/>
</dbReference>
<proteinExistence type="predicted"/>
<evidence type="ECO:0000256" key="7">
    <source>
        <dbReference type="ARBA" id="ARBA00023014"/>
    </source>
</evidence>
<gene>
    <name evidence="10" type="ORF">ACH46_18485</name>
</gene>
<dbReference type="SUPFAM" id="SSF63380">
    <property type="entry name" value="Riboflavin synthase domain-like"/>
    <property type="match status" value="1"/>
</dbReference>
<keyword evidence="7" id="KW-0411">Iron-sulfur</keyword>
<feature type="domain" description="FAD-binding FR-type" evidence="9">
    <location>
        <begin position="6"/>
        <end position="107"/>
    </location>
</feature>
<evidence type="ECO:0000256" key="3">
    <source>
        <dbReference type="ARBA" id="ARBA00022714"/>
    </source>
</evidence>
<evidence type="ECO:0000313" key="10">
    <source>
        <dbReference type="EMBL" id="ALG86119.1"/>
    </source>
</evidence>
<dbReference type="InterPro" id="IPR017927">
    <property type="entry name" value="FAD-bd_FR_type"/>
</dbReference>
<dbReference type="InterPro" id="IPR050415">
    <property type="entry name" value="MRET"/>
</dbReference>
<dbReference type="CDD" id="cd06185">
    <property type="entry name" value="PDR_like"/>
    <property type="match status" value="1"/>
</dbReference>
<evidence type="ECO:0000313" key="11">
    <source>
        <dbReference type="Proteomes" id="UP000063789"/>
    </source>
</evidence>
<feature type="domain" description="2Fe-2S ferredoxin-type" evidence="8">
    <location>
        <begin position="211"/>
        <end position="318"/>
    </location>
</feature>
<dbReference type="InterPro" id="IPR036010">
    <property type="entry name" value="2Fe-2S_ferredoxin-like_sf"/>
</dbReference>
<dbReference type="GO" id="GO:0046872">
    <property type="term" value="F:metal ion binding"/>
    <property type="evidence" value="ECO:0007669"/>
    <property type="project" value="UniProtKB-KW"/>
</dbReference>
<dbReference type="GO" id="GO:0051537">
    <property type="term" value="F:2 iron, 2 sulfur cluster binding"/>
    <property type="evidence" value="ECO:0007669"/>
    <property type="project" value="UniProtKB-KW"/>
</dbReference>
<dbReference type="AlphaFoldDB" id="A0A0N7FV43"/>
<dbReference type="Gene3D" id="3.40.50.80">
    <property type="entry name" value="Nucleotide-binding domain of ferredoxin-NADP reductase (FNR) module"/>
    <property type="match status" value="1"/>
</dbReference>
<dbReference type="GO" id="GO:0016491">
    <property type="term" value="F:oxidoreductase activity"/>
    <property type="evidence" value="ECO:0007669"/>
    <property type="project" value="UniProtKB-KW"/>
</dbReference>
<evidence type="ECO:0000259" key="9">
    <source>
        <dbReference type="PROSITE" id="PS51384"/>
    </source>
</evidence>
<dbReference type="PRINTS" id="PR00409">
    <property type="entry name" value="PHDIOXRDTASE"/>
</dbReference>
<evidence type="ECO:0008006" key="12">
    <source>
        <dbReference type="Google" id="ProtNLM"/>
    </source>
</evidence>
<dbReference type="Pfam" id="PF00111">
    <property type="entry name" value="Fer2"/>
    <property type="match status" value="1"/>
</dbReference>
<name>A0A0N7FV43_9ACTN</name>
<dbReference type="InterPro" id="IPR017938">
    <property type="entry name" value="Riboflavin_synthase-like_b-brl"/>
</dbReference>
<dbReference type="EMBL" id="CP011853">
    <property type="protein sequence ID" value="ALG86119.1"/>
    <property type="molecule type" value="Genomic_DNA"/>
</dbReference>
<keyword evidence="11" id="KW-1185">Reference proteome</keyword>
<dbReference type="KEGG" id="goq:ACH46_18485"/>
<keyword evidence="3" id="KW-0001">2Fe-2S</keyword>
<keyword evidence="2" id="KW-0285">Flavoprotein</keyword>
<dbReference type="PANTHER" id="PTHR47354">
    <property type="entry name" value="NADH OXIDOREDUCTASE HCR"/>
    <property type="match status" value="1"/>
</dbReference>
<dbReference type="InterPro" id="IPR012675">
    <property type="entry name" value="Beta-grasp_dom_sf"/>
</dbReference>
<dbReference type="InterPro" id="IPR001041">
    <property type="entry name" value="2Fe-2S_ferredoxin-type"/>
</dbReference>
<keyword evidence="4" id="KW-0479">Metal-binding</keyword>
<reference evidence="10 11" key="2">
    <citation type="journal article" date="2017" name="Int. J. Syst. Evol. Microbiol.">
        <title>Gordonia phthalatica sp. nov., a di-n-butyl phthalate-degrading bacterium isolated from activated sludge.</title>
        <authorList>
            <person name="Jin D."/>
            <person name="Kong X."/>
            <person name="Jia M."/>
            <person name="Yu X."/>
            <person name="Wang X."/>
            <person name="Zhuang X."/>
            <person name="Deng Y."/>
            <person name="Bai Z."/>
        </authorList>
    </citation>
    <scope>NUCLEOTIDE SEQUENCE [LARGE SCALE GENOMIC DNA]</scope>
    <source>
        <strain evidence="10 11">QH-11</strain>
    </source>
</reference>
<evidence type="ECO:0000259" key="8">
    <source>
        <dbReference type="PROSITE" id="PS51085"/>
    </source>
</evidence>
<dbReference type="Gene3D" id="2.40.30.10">
    <property type="entry name" value="Translation factors"/>
    <property type="match status" value="1"/>
</dbReference>
<dbReference type="RefSeq" id="WP_062394220.1">
    <property type="nucleotide sequence ID" value="NZ_CP011853.1"/>
</dbReference>
<accession>A0A0N7FV43</accession>
<keyword evidence="5" id="KW-0560">Oxidoreductase</keyword>
<dbReference type="PROSITE" id="PS00197">
    <property type="entry name" value="2FE2S_FER_1"/>
    <property type="match status" value="1"/>
</dbReference>
<reference evidence="11" key="1">
    <citation type="submission" date="2015-06" db="EMBL/GenBank/DDBJ databases">
        <title>Complete genome sequence and metabolic analysis of phthalate degradation pathway in Gordonia sp. QH-11.</title>
        <authorList>
            <person name="Jin D."/>
            <person name="Kong X."/>
            <person name="Bai Z."/>
        </authorList>
    </citation>
    <scope>NUCLEOTIDE SEQUENCE [LARGE SCALE GENOMIC DNA]</scope>
    <source>
        <strain evidence="11">QH-11</strain>
    </source>
</reference>